<accession>A0A9P5X1M6</accession>
<evidence type="ECO:0000256" key="1">
    <source>
        <dbReference type="SAM" id="Phobius"/>
    </source>
</evidence>
<reference evidence="2" key="1">
    <citation type="submission" date="2020-11" db="EMBL/GenBank/DDBJ databases">
        <authorList>
            <consortium name="DOE Joint Genome Institute"/>
            <person name="Ahrendt S."/>
            <person name="Riley R."/>
            <person name="Andreopoulos W."/>
            <person name="Labutti K."/>
            <person name="Pangilinan J."/>
            <person name="Ruiz-Duenas F.J."/>
            <person name="Barrasa J.M."/>
            <person name="Sanchez-Garcia M."/>
            <person name="Camarero S."/>
            <person name="Miyauchi S."/>
            <person name="Serrano A."/>
            <person name="Linde D."/>
            <person name="Babiker R."/>
            <person name="Drula E."/>
            <person name="Ayuso-Fernandez I."/>
            <person name="Pacheco R."/>
            <person name="Padilla G."/>
            <person name="Ferreira P."/>
            <person name="Barriuso J."/>
            <person name="Kellner H."/>
            <person name="Castanera R."/>
            <person name="Alfaro M."/>
            <person name="Ramirez L."/>
            <person name="Pisabarro A.G."/>
            <person name="Kuo A."/>
            <person name="Tritt A."/>
            <person name="Lipzen A."/>
            <person name="He G."/>
            <person name="Yan M."/>
            <person name="Ng V."/>
            <person name="Cullen D."/>
            <person name="Martin F."/>
            <person name="Rosso M.-N."/>
            <person name="Henrissat B."/>
            <person name="Hibbett D."/>
            <person name="Martinez A.T."/>
            <person name="Grigoriev I.V."/>
        </authorList>
    </citation>
    <scope>NUCLEOTIDE SEQUENCE</scope>
    <source>
        <strain evidence="2">MF-IS2</strain>
    </source>
</reference>
<dbReference type="AlphaFoldDB" id="A0A9P5X1M6"/>
<gene>
    <name evidence="2" type="ORF">P691DRAFT_810329</name>
</gene>
<organism evidence="2 3">
    <name type="scientific">Macrolepiota fuliginosa MF-IS2</name>
    <dbReference type="NCBI Taxonomy" id="1400762"/>
    <lineage>
        <taxon>Eukaryota</taxon>
        <taxon>Fungi</taxon>
        <taxon>Dikarya</taxon>
        <taxon>Basidiomycota</taxon>
        <taxon>Agaricomycotina</taxon>
        <taxon>Agaricomycetes</taxon>
        <taxon>Agaricomycetidae</taxon>
        <taxon>Agaricales</taxon>
        <taxon>Agaricineae</taxon>
        <taxon>Agaricaceae</taxon>
        <taxon>Macrolepiota</taxon>
    </lineage>
</organism>
<comment type="caution">
    <text evidence="2">The sequence shown here is derived from an EMBL/GenBank/DDBJ whole genome shotgun (WGS) entry which is preliminary data.</text>
</comment>
<protein>
    <submittedName>
        <fullName evidence="2">Uncharacterized protein</fullName>
    </submittedName>
</protein>
<keyword evidence="1" id="KW-1133">Transmembrane helix</keyword>
<evidence type="ECO:0000313" key="3">
    <source>
        <dbReference type="Proteomes" id="UP000807342"/>
    </source>
</evidence>
<sequence>MSTSYASGNSSLGLSVNAPAGIILFLGLSTLSGSAATDGRIRPLLNIFTGAGFPKLKLKAAGDVVVEVDLRSREENELMSLTRYFLEQYYWEYKLSMTRLLRSGVYSGKEGVHEGRQVLR</sequence>
<keyword evidence="3" id="KW-1185">Reference proteome</keyword>
<proteinExistence type="predicted"/>
<feature type="transmembrane region" description="Helical" evidence="1">
    <location>
        <begin position="12"/>
        <end position="32"/>
    </location>
</feature>
<keyword evidence="1" id="KW-0812">Transmembrane</keyword>
<keyword evidence="1" id="KW-0472">Membrane</keyword>
<name>A0A9P5X1M6_9AGAR</name>
<evidence type="ECO:0000313" key="2">
    <source>
        <dbReference type="EMBL" id="KAF9442622.1"/>
    </source>
</evidence>
<dbReference type="Proteomes" id="UP000807342">
    <property type="component" value="Unassembled WGS sequence"/>
</dbReference>
<dbReference type="EMBL" id="MU151595">
    <property type="protein sequence ID" value="KAF9442622.1"/>
    <property type="molecule type" value="Genomic_DNA"/>
</dbReference>